<dbReference type="Proteomes" id="UP000825729">
    <property type="component" value="Unassembled WGS sequence"/>
</dbReference>
<keyword evidence="2" id="KW-0472">Membrane</keyword>
<evidence type="ECO:0000313" key="3">
    <source>
        <dbReference type="EMBL" id="KAG9458312.1"/>
    </source>
</evidence>
<keyword evidence="2" id="KW-1133">Transmembrane helix</keyword>
<comment type="caution">
    <text evidence="3">The sequence shown here is derived from an EMBL/GenBank/DDBJ whole genome shotgun (WGS) entry which is preliminary data.</text>
</comment>
<keyword evidence="2" id="KW-0812">Transmembrane</keyword>
<dbReference type="AlphaFoldDB" id="A0AAV7FEY4"/>
<evidence type="ECO:0000256" key="1">
    <source>
        <dbReference type="SAM" id="MobiDB-lite"/>
    </source>
</evidence>
<gene>
    <name evidence="3" type="ORF">H6P81_002820</name>
</gene>
<accession>A0AAV7FEY4</accession>
<organism evidence="3 4">
    <name type="scientific">Aristolochia fimbriata</name>
    <name type="common">White veined hardy Dutchman's pipe vine</name>
    <dbReference type="NCBI Taxonomy" id="158543"/>
    <lineage>
        <taxon>Eukaryota</taxon>
        <taxon>Viridiplantae</taxon>
        <taxon>Streptophyta</taxon>
        <taxon>Embryophyta</taxon>
        <taxon>Tracheophyta</taxon>
        <taxon>Spermatophyta</taxon>
        <taxon>Magnoliopsida</taxon>
        <taxon>Magnoliidae</taxon>
        <taxon>Piperales</taxon>
        <taxon>Aristolochiaceae</taxon>
        <taxon>Aristolochia</taxon>
    </lineage>
</organism>
<evidence type="ECO:0000313" key="4">
    <source>
        <dbReference type="Proteomes" id="UP000825729"/>
    </source>
</evidence>
<feature type="transmembrane region" description="Helical" evidence="2">
    <location>
        <begin position="42"/>
        <end position="63"/>
    </location>
</feature>
<feature type="region of interest" description="Disordered" evidence="1">
    <location>
        <begin position="1"/>
        <end position="26"/>
    </location>
</feature>
<evidence type="ECO:0000256" key="2">
    <source>
        <dbReference type="SAM" id="Phobius"/>
    </source>
</evidence>
<name>A0AAV7FEY4_ARIFI</name>
<reference evidence="3 4" key="1">
    <citation type="submission" date="2021-07" db="EMBL/GenBank/DDBJ databases">
        <title>The Aristolochia fimbriata genome: insights into angiosperm evolution, floral development and chemical biosynthesis.</title>
        <authorList>
            <person name="Jiao Y."/>
        </authorList>
    </citation>
    <scope>NUCLEOTIDE SEQUENCE [LARGE SCALE GENOMIC DNA]</scope>
    <source>
        <strain evidence="3">IBCAS-2021</strain>
        <tissue evidence="3">Leaf</tissue>
    </source>
</reference>
<sequence>MPERVAANRRRLKGSPQAGPGRRMQVQVAANGRRLKGSPQTADPTCCFGIAWAIFLAIFRLWVMPERGRQKLATLAAATFGCDGFWTAAERNRVSL</sequence>
<dbReference type="EMBL" id="JAINDJ010000002">
    <property type="protein sequence ID" value="KAG9458312.1"/>
    <property type="molecule type" value="Genomic_DNA"/>
</dbReference>
<keyword evidence="4" id="KW-1185">Reference proteome</keyword>
<proteinExistence type="predicted"/>
<protein>
    <submittedName>
        <fullName evidence="3">Uncharacterized protein</fullName>
    </submittedName>
</protein>